<sequence>MRTMFKRSDSLLDSDIVPGSISVPRGGSAFRRFLAFLGPGAMVSVGYIDPGNWATSLEGGSRFGYTLLCVILLSNLMAVLLQSLCARLGIASGRDLAQSCREHYSRPVNVALWALCELAIIATDLAEVIGTAVALKLLFGMPLALGAAITIVDTMVLLLLMRRGFRWLEAFVMSLMALIFGCFVVELALAQPSLAGIADGFLTPDTDIVTNPQMLYIAIGIIGATVMPHNLYLHSALVKTRDFEQHARGRREALRFATLDSTLSLSLALFVNAGILILAAAVFHSAGQTVVEIEDAYGLLSPLLGAGVAATLFGVALLASGLNSTVTATLAGQIVMEGFLRLRMSPWLRRLLTRGLAILPVLYVTQVYGDQSVGRLLILSQVVLSLQLPFAIIPLIRFVSRRDWMGEMAIGWKIKTLTWTIAVLVLVLNARLVMDVFQGV</sequence>
<dbReference type="EMBL" id="BMZM01000002">
    <property type="protein sequence ID" value="GHC26566.1"/>
    <property type="molecule type" value="Genomic_DNA"/>
</dbReference>
<dbReference type="Proteomes" id="UP000604243">
    <property type="component" value="Unassembled WGS sequence"/>
</dbReference>
<evidence type="ECO:0000256" key="2">
    <source>
        <dbReference type="ARBA" id="ARBA00022448"/>
    </source>
</evidence>
<name>A0ABQ3FK86_9GAMM</name>
<evidence type="ECO:0000256" key="3">
    <source>
        <dbReference type="ARBA" id="ARBA00022692"/>
    </source>
</evidence>
<keyword evidence="7" id="KW-0406">Ion transport</keyword>
<keyword evidence="6 7" id="KW-0472">Membrane</keyword>
<feature type="transmembrane region" description="Helical" evidence="7">
    <location>
        <begin position="214"/>
        <end position="233"/>
    </location>
</feature>
<evidence type="ECO:0000256" key="1">
    <source>
        <dbReference type="ARBA" id="ARBA00004141"/>
    </source>
</evidence>
<feature type="transmembrane region" description="Helical" evidence="7">
    <location>
        <begin position="63"/>
        <end position="90"/>
    </location>
</feature>
<dbReference type="NCBIfam" id="TIGR01197">
    <property type="entry name" value="nramp"/>
    <property type="match status" value="1"/>
</dbReference>
<dbReference type="NCBIfam" id="NF037982">
    <property type="entry name" value="Nramp_1"/>
    <property type="match status" value="1"/>
</dbReference>
<comment type="subcellular location">
    <subcellularLocation>
        <location evidence="7">Cell membrane</location>
        <topology evidence="7">Multi-pass membrane protein</topology>
    </subcellularLocation>
    <subcellularLocation>
        <location evidence="1">Membrane</location>
        <topology evidence="1">Multi-pass membrane protein</topology>
    </subcellularLocation>
</comment>
<accession>A0ABQ3FK86</accession>
<keyword evidence="4 7" id="KW-0769">Symport</keyword>
<dbReference type="InterPro" id="IPR001046">
    <property type="entry name" value="NRAMP_fam"/>
</dbReference>
<dbReference type="RefSeq" id="WP_189517572.1">
    <property type="nucleotide sequence ID" value="NZ_BMZM01000002.1"/>
</dbReference>
<evidence type="ECO:0000313" key="9">
    <source>
        <dbReference type="Proteomes" id="UP000604243"/>
    </source>
</evidence>
<keyword evidence="2 7" id="KW-0813">Transport</keyword>
<proteinExistence type="inferred from homology"/>
<keyword evidence="3 7" id="KW-0812">Transmembrane</keyword>
<feature type="transmembrane region" description="Helical" evidence="7">
    <location>
        <begin position="139"/>
        <end position="160"/>
    </location>
</feature>
<reference evidence="9" key="1">
    <citation type="journal article" date="2019" name="Int. J. Syst. Evol. Microbiol.">
        <title>The Global Catalogue of Microorganisms (GCM) 10K type strain sequencing project: providing services to taxonomists for standard genome sequencing and annotation.</title>
        <authorList>
            <consortium name="The Broad Institute Genomics Platform"/>
            <consortium name="The Broad Institute Genome Sequencing Center for Infectious Disease"/>
            <person name="Wu L."/>
            <person name="Ma J."/>
        </authorList>
    </citation>
    <scope>NUCLEOTIDE SEQUENCE [LARGE SCALE GENOMIC DNA]</scope>
    <source>
        <strain evidence="9">KCTC 42082</strain>
    </source>
</reference>
<evidence type="ECO:0000256" key="5">
    <source>
        <dbReference type="ARBA" id="ARBA00022989"/>
    </source>
</evidence>
<keyword evidence="5 7" id="KW-1133">Transmembrane helix</keyword>
<comment type="caution">
    <text evidence="8">The sequence shown here is derived from an EMBL/GenBank/DDBJ whole genome shotgun (WGS) entry which is preliminary data.</text>
</comment>
<dbReference type="HAMAP" id="MF_00221">
    <property type="entry name" value="NRAMP"/>
    <property type="match status" value="1"/>
</dbReference>
<gene>
    <name evidence="7 8" type="primary">mntH</name>
    <name evidence="8" type="ORF">GCM10010082_19710</name>
</gene>
<keyword evidence="7" id="KW-1003">Cell membrane</keyword>
<feature type="transmembrane region" description="Helical" evidence="7">
    <location>
        <begin position="172"/>
        <end position="194"/>
    </location>
</feature>
<feature type="transmembrane region" description="Helical" evidence="7">
    <location>
        <begin position="351"/>
        <end position="369"/>
    </location>
</feature>
<dbReference type="PANTHER" id="PTHR11706:SF33">
    <property type="entry name" value="NATURAL RESISTANCE-ASSOCIATED MACROPHAGE PROTEIN 2"/>
    <property type="match status" value="1"/>
</dbReference>
<dbReference type="PRINTS" id="PR00447">
    <property type="entry name" value="NATRESASSCMP"/>
</dbReference>
<evidence type="ECO:0000256" key="4">
    <source>
        <dbReference type="ARBA" id="ARBA00022847"/>
    </source>
</evidence>
<organism evidence="8 9">
    <name type="scientific">Kushneria pakistanensis</name>
    <dbReference type="NCBI Taxonomy" id="1508770"/>
    <lineage>
        <taxon>Bacteria</taxon>
        <taxon>Pseudomonadati</taxon>
        <taxon>Pseudomonadota</taxon>
        <taxon>Gammaproteobacteria</taxon>
        <taxon>Oceanospirillales</taxon>
        <taxon>Halomonadaceae</taxon>
        <taxon>Kushneria</taxon>
    </lineage>
</organism>
<dbReference type="NCBIfam" id="NF001923">
    <property type="entry name" value="PRK00701.1"/>
    <property type="match status" value="1"/>
</dbReference>
<evidence type="ECO:0000256" key="6">
    <source>
        <dbReference type="ARBA" id="ARBA00023136"/>
    </source>
</evidence>
<feature type="transmembrane region" description="Helical" evidence="7">
    <location>
        <begin position="375"/>
        <end position="396"/>
    </location>
</feature>
<feature type="transmembrane region" description="Helical" evidence="7">
    <location>
        <begin position="303"/>
        <end position="330"/>
    </location>
</feature>
<feature type="transmembrane region" description="Helical" evidence="7">
    <location>
        <begin position="110"/>
        <end position="133"/>
    </location>
</feature>
<dbReference type="Pfam" id="PF01566">
    <property type="entry name" value="Nramp"/>
    <property type="match status" value="1"/>
</dbReference>
<feature type="transmembrane region" description="Helical" evidence="7">
    <location>
        <begin position="29"/>
        <end position="48"/>
    </location>
</feature>
<keyword evidence="9" id="KW-1185">Reference proteome</keyword>
<dbReference type="PANTHER" id="PTHR11706">
    <property type="entry name" value="SOLUTE CARRIER PROTEIN FAMILY 11 MEMBER"/>
    <property type="match status" value="1"/>
</dbReference>
<evidence type="ECO:0000256" key="7">
    <source>
        <dbReference type="HAMAP-Rule" id="MF_00221"/>
    </source>
</evidence>
<evidence type="ECO:0000313" key="8">
    <source>
        <dbReference type="EMBL" id="GHC26566.1"/>
    </source>
</evidence>
<feature type="transmembrane region" description="Helical" evidence="7">
    <location>
        <begin position="417"/>
        <end position="434"/>
    </location>
</feature>
<comment type="function">
    <text evidence="7">H(+)-stimulated, divalent metal cation uptake system.</text>
</comment>
<protein>
    <recommendedName>
        <fullName evidence="7">Divalent metal cation transporter MntH</fullName>
    </recommendedName>
</protein>
<comment type="similarity">
    <text evidence="7">Belongs to the NRAMP family.</text>
</comment>
<feature type="transmembrane region" description="Helical" evidence="7">
    <location>
        <begin position="254"/>
        <end position="283"/>
    </location>
</feature>